<gene>
    <name evidence="1" type="ORF">GCM10014715_71830</name>
</gene>
<dbReference type="Gene3D" id="3.10.490.10">
    <property type="entry name" value="Gamma-glutamyl cyclotransferase-like"/>
    <property type="match status" value="1"/>
</dbReference>
<evidence type="ECO:0000313" key="2">
    <source>
        <dbReference type="Proteomes" id="UP000641386"/>
    </source>
</evidence>
<comment type="caution">
    <text evidence="1">The sequence shown here is derived from an EMBL/GenBank/DDBJ whole genome shotgun (WGS) entry which is preliminary data.</text>
</comment>
<proteinExistence type="predicted"/>
<protein>
    <recommendedName>
        <fullName evidence="3">Histone deacetylase</fullName>
    </recommendedName>
</protein>
<reference evidence="1" key="2">
    <citation type="submission" date="2020-09" db="EMBL/GenBank/DDBJ databases">
        <authorList>
            <person name="Sun Q."/>
            <person name="Ohkuma M."/>
        </authorList>
    </citation>
    <scope>NUCLEOTIDE SEQUENCE</scope>
    <source>
        <strain evidence="1">JCM 3302</strain>
    </source>
</reference>
<dbReference type="AlphaFoldDB" id="A0A919AG91"/>
<dbReference type="Proteomes" id="UP000641386">
    <property type="component" value="Unassembled WGS sequence"/>
</dbReference>
<reference evidence="1" key="1">
    <citation type="journal article" date="2014" name="Int. J. Syst. Evol. Microbiol.">
        <title>Complete genome sequence of Corynebacterium casei LMG S-19264T (=DSM 44701T), isolated from a smear-ripened cheese.</title>
        <authorList>
            <consortium name="US DOE Joint Genome Institute (JGI-PGF)"/>
            <person name="Walter F."/>
            <person name="Albersmeier A."/>
            <person name="Kalinowski J."/>
            <person name="Ruckert C."/>
        </authorList>
    </citation>
    <scope>NUCLEOTIDE SEQUENCE</scope>
    <source>
        <strain evidence="1">JCM 3302</strain>
    </source>
</reference>
<accession>A0A919AG91</accession>
<sequence length="225" mass="24242">MKALNSIDRTLPTDPRPERVWYTSYGSNMHLDRLAFYIRGGRPPGGARTYPGCRDPRMPSRSIPVELTGALYFATESAVWGGGRAFYDPRADGRVMARAHLLSTEQFCDIAAQEMYREPGAGLDLGEVLAHGRAVLGPGRYETLVCAGQVDGLPVLTFTAPWGMNDVRSNPPSAAYVRFLAGGLLAAGAWDAEAIASYVAACPGAVGHWSEEAVTDLLQADPRDL</sequence>
<dbReference type="RefSeq" id="WP_189906924.1">
    <property type="nucleotide sequence ID" value="NZ_BNBC01000048.1"/>
</dbReference>
<organism evidence="1 2">
    <name type="scientific">Streptomyces spiralis</name>
    <dbReference type="NCBI Taxonomy" id="66376"/>
    <lineage>
        <taxon>Bacteria</taxon>
        <taxon>Bacillati</taxon>
        <taxon>Actinomycetota</taxon>
        <taxon>Actinomycetes</taxon>
        <taxon>Kitasatosporales</taxon>
        <taxon>Streptomycetaceae</taxon>
        <taxon>Streptomyces</taxon>
    </lineage>
</organism>
<keyword evidence="2" id="KW-1185">Reference proteome</keyword>
<name>A0A919AG91_9ACTN</name>
<evidence type="ECO:0008006" key="3">
    <source>
        <dbReference type="Google" id="ProtNLM"/>
    </source>
</evidence>
<evidence type="ECO:0000313" key="1">
    <source>
        <dbReference type="EMBL" id="GHF05323.1"/>
    </source>
</evidence>
<dbReference type="EMBL" id="BNBC01000048">
    <property type="protein sequence ID" value="GHF05323.1"/>
    <property type="molecule type" value="Genomic_DNA"/>
</dbReference>